<dbReference type="Proteomes" id="UP000800040">
    <property type="component" value="Unassembled WGS sequence"/>
</dbReference>
<dbReference type="EMBL" id="ML975372">
    <property type="protein sequence ID" value="KAF1831128.1"/>
    <property type="molecule type" value="Genomic_DNA"/>
</dbReference>
<reference evidence="1" key="1">
    <citation type="submission" date="2020-01" db="EMBL/GenBank/DDBJ databases">
        <authorList>
            <consortium name="DOE Joint Genome Institute"/>
            <person name="Haridas S."/>
            <person name="Albert R."/>
            <person name="Binder M."/>
            <person name="Bloem J."/>
            <person name="Labutti K."/>
            <person name="Salamov A."/>
            <person name="Andreopoulos B."/>
            <person name="Baker S.E."/>
            <person name="Barry K."/>
            <person name="Bills G."/>
            <person name="Bluhm B.H."/>
            <person name="Cannon C."/>
            <person name="Castanera R."/>
            <person name="Culley D.E."/>
            <person name="Daum C."/>
            <person name="Ezra D."/>
            <person name="Gonzalez J.B."/>
            <person name="Henrissat B."/>
            <person name="Kuo A."/>
            <person name="Liang C."/>
            <person name="Lipzen A."/>
            <person name="Lutzoni F."/>
            <person name="Magnuson J."/>
            <person name="Mondo S."/>
            <person name="Nolan M."/>
            <person name="Ohm R."/>
            <person name="Pangilinan J."/>
            <person name="Park H.-J."/>
            <person name="Ramirez L."/>
            <person name="Alfaro M."/>
            <person name="Sun H."/>
            <person name="Tritt A."/>
            <person name="Yoshinaga Y."/>
            <person name="Zwiers L.-H."/>
            <person name="Turgeon B.G."/>
            <person name="Goodwin S.B."/>
            <person name="Spatafora J.W."/>
            <person name="Crous P.W."/>
            <person name="Grigoriev I.V."/>
        </authorList>
    </citation>
    <scope>NUCLEOTIDE SEQUENCE</scope>
    <source>
        <strain evidence="1">P77</strain>
    </source>
</reference>
<proteinExistence type="predicted"/>
<keyword evidence="2" id="KW-1185">Reference proteome</keyword>
<evidence type="ECO:0000313" key="1">
    <source>
        <dbReference type="EMBL" id="KAF1831128.1"/>
    </source>
</evidence>
<gene>
    <name evidence="1" type="ORF">BDW02DRAFT_505978</name>
</gene>
<dbReference type="OrthoDB" id="3722602at2759"/>
<name>A0A6A5K1C9_9PLEO</name>
<accession>A0A6A5K1C9</accession>
<protein>
    <submittedName>
        <fullName evidence="1">Uncharacterized protein</fullName>
    </submittedName>
</protein>
<dbReference type="AlphaFoldDB" id="A0A6A5K1C9"/>
<organism evidence="1 2">
    <name type="scientific">Decorospora gaudefroyi</name>
    <dbReference type="NCBI Taxonomy" id="184978"/>
    <lineage>
        <taxon>Eukaryota</taxon>
        <taxon>Fungi</taxon>
        <taxon>Dikarya</taxon>
        <taxon>Ascomycota</taxon>
        <taxon>Pezizomycotina</taxon>
        <taxon>Dothideomycetes</taxon>
        <taxon>Pleosporomycetidae</taxon>
        <taxon>Pleosporales</taxon>
        <taxon>Pleosporineae</taxon>
        <taxon>Pleosporaceae</taxon>
        <taxon>Decorospora</taxon>
    </lineage>
</organism>
<evidence type="ECO:0000313" key="2">
    <source>
        <dbReference type="Proteomes" id="UP000800040"/>
    </source>
</evidence>
<sequence>MTDFNATLLDWHSTNGSTVAVAGNNADGSRRYAINMRVGKKPTHVGTFRGRRLRQRVYGALKCAGIYREGDPDYFQTSCSLQRPLLCPLYCKIENVVYDSGGHEYKGGDPDSYLKVIIEYLEVSEHSRPGLRKLMFETVADIVKIASDQSDSCFRGYFKNTRPTWLCSIPNVLSLAFDANGGKLEGMIIVRFQWSKDTPGTFDCDQVVREADAFMFFDVQGQIADMLGWPKNKLNTFSMCADENCFGHQQLRNHPGYIESPGCKHPRYPIGCDPEGRSRPLNPKLNCPP</sequence>